<dbReference type="PANTHER" id="PTHR47399:SF1">
    <property type="entry name" value="TRANSMEMBRANE PROTEIN 121B"/>
    <property type="match status" value="1"/>
</dbReference>
<sequence length="318" mass="37368">MNKMRMVFVLDAGVLLALQLVQLFSLDFYVWIVFRGTWYSRYPNSVFVALNLVLTVLFYHTFLNSYKEYRYRQTQKADFETPSSVQSKTKKYPVYLNCITWGVYVIILFIKIVLIFSNNVVSLISYNNFMGPQMLKLLIGLSGIIFYLLVNAECVGRQLDREKWVTNSWIIEIFDSVELLSIIISTNHQIGHVPYLIYTLTFANFMLPLWILYSISQPDIDIKPMGLPQPVCYNFLHLILVQMPFLGIRLYMWVVFNHNASVFIMKNLLHIILFLHSLYPHIIEISKKNQYSPESFFDEANPEIILTNRRHEEPAEVF</sequence>
<dbReference type="InterPro" id="IPR026624">
    <property type="entry name" value="CECR6"/>
</dbReference>
<accession>A0A5E4NE99</accession>
<name>A0A5E4NE99_9HEMI</name>
<evidence type="ECO:0000313" key="4">
    <source>
        <dbReference type="Proteomes" id="UP000325440"/>
    </source>
</evidence>
<dbReference type="PANTHER" id="PTHR47399">
    <property type="entry name" value="TRANSMEMBRANE PROTEIN 121B"/>
    <property type="match status" value="1"/>
</dbReference>
<feature type="transmembrane region" description="Helical" evidence="2">
    <location>
        <begin position="94"/>
        <end position="114"/>
    </location>
</feature>
<keyword evidence="4" id="KW-1185">Reference proteome</keyword>
<organism evidence="3 4">
    <name type="scientific">Cinara cedri</name>
    <dbReference type="NCBI Taxonomy" id="506608"/>
    <lineage>
        <taxon>Eukaryota</taxon>
        <taxon>Metazoa</taxon>
        <taxon>Ecdysozoa</taxon>
        <taxon>Arthropoda</taxon>
        <taxon>Hexapoda</taxon>
        <taxon>Insecta</taxon>
        <taxon>Pterygota</taxon>
        <taxon>Neoptera</taxon>
        <taxon>Paraneoptera</taxon>
        <taxon>Hemiptera</taxon>
        <taxon>Sternorrhyncha</taxon>
        <taxon>Aphidomorpha</taxon>
        <taxon>Aphidoidea</taxon>
        <taxon>Aphididae</taxon>
        <taxon>Lachninae</taxon>
        <taxon>Cinara</taxon>
    </lineage>
</organism>
<comment type="similarity">
    <text evidence="1">Belongs to the TMEM121 family.</text>
</comment>
<dbReference type="AlphaFoldDB" id="A0A5E4NE99"/>
<dbReference type="OrthoDB" id="5964337at2759"/>
<proteinExistence type="inferred from homology"/>
<evidence type="ECO:0000256" key="2">
    <source>
        <dbReference type="SAM" id="Phobius"/>
    </source>
</evidence>
<dbReference type="Pfam" id="PF14997">
    <property type="entry name" value="CECR6_TMEM121"/>
    <property type="match status" value="1"/>
</dbReference>
<keyword evidence="2" id="KW-0472">Membrane</keyword>
<dbReference type="Proteomes" id="UP000325440">
    <property type="component" value="Unassembled WGS sequence"/>
</dbReference>
<reference evidence="3 4" key="1">
    <citation type="submission" date="2019-08" db="EMBL/GenBank/DDBJ databases">
        <authorList>
            <person name="Alioto T."/>
            <person name="Alioto T."/>
            <person name="Gomez Garrido J."/>
        </authorList>
    </citation>
    <scope>NUCLEOTIDE SEQUENCE [LARGE SCALE GENOMIC DNA]</scope>
</reference>
<keyword evidence="2" id="KW-1133">Transmembrane helix</keyword>
<dbReference type="EMBL" id="CABPRJ010002367">
    <property type="protein sequence ID" value="VVC43022.1"/>
    <property type="molecule type" value="Genomic_DNA"/>
</dbReference>
<feature type="transmembrane region" description="Helical" evidence="2">
    <location>
        <begin position="196"/>
        <end position="215"/>
    </location>
</feature>
<evidence type="ECO:0000256" key="1">
    <source>
        <dbReference type="ARBA" id="ARBA00007711"/>
    </source>
</evidence>
<feature type="transmembrane region" description="Helical" evidence="2">
    <location>
        <begin position="134"/>
        <end position="152"/>
    </location>
</feature>
<evidence type="ECO:0000313" key="3">
    <source>
        <dbReference type="EMBL" id="VVC43022.1"/>
    </source>
</evidence>
<protein>
    <submittedName>
        <fullName evidence="3">CECR6/TMEM121 family</fullName>
    </submittedName>
</protein>
<gene>
    <name evidence="3" type="ORF">CINCED_3A021876</name>
</gene>
<keyword evidence="2" id="KW-0812">Transmembrane</keyword>
<feature type="transmembrane region" description="Helical" evidence="2">
    <location>
        <begin position="235"/>
        <end position="254"/>
    </location>
</feature>
<dbReference type="InterPro" id="IPR032776">
    <property type="entry name" value="CECR6/TMEM121"/>
</dbReference>
<feature type="transmembrane region" description="Helical" evidence="2">
    <location>
        <begin position="47"/>
        <end position="66"/>
    </location>
</feature>